<protein>
    <submittedName>
        <fullName evidence="1">Unnamed protein product</fullName>
    </submittedName>
</protein>
<gene>
    <name evidence="1" type="ORF">Cboi01_000597100</name>
</gene>
<accession>A0ACB5U4F4</accession>
<comment type="caution">
    <text evidence="1">The sequence shown here is derived from an EMBL/GenBank/DDBJ whole genome shotgun (WGS) entry which is preliminary data.</text>
</comment>
<proteinExistence type="predicted"/>
<dbReference type="Proteomes" id="UP001165101">
    <property type="component" value="Unassembled WGS sequence"/>
</dbReference>
<evidence type="ECO:0000313" key="1">
    <source>
        <dbReference type="EMBL" id="GMF01875.1"/>
    </source>
</evidence>
<evidence type="ECO:0000313" key="2">
    <source>
        <dbReference type="Proteomes" id="UP001165101"/>
    </source>
</evidence>
<sequence length="228" mass="25737">MSCAVCNDFLRYSGLQCEDCKFLCHKKCYANVINKCISTSSTDLSPGETKLNHRIPHRFEVVANRGTKWCCHCGYILPWSRTKVRKCSECGIMCHAQCSHLVPDFCGMSIETASQILKAIKYTQERQQQQKQQNTIAAAKNQTARPLIKNDPNTSSDSIAYPTPQRAATKRRPPPTMDPRQQQQQQQNQELPPLPSNYQQQPGQKQVQNNHAYPDSAVATQKTSNVPN</sequence>
<name>A0ACB5U4F4_CANBO</name>
<reference evidence="1" key="1">
    <citation type="submission" date="2023-04" db="EMBL/GenBank/DDBJ databases">
        <title>Candida boidinii NBRC 1967.</title>
        <authorList>
            <person name="Ichikawa N."/>
            <person name="Sato H."/>
            <person name="Tonouchi N."/>
        </authorList>
    </citation>
    <scope>NUCLEOTIDE SEQUENCE</scope>
    <source>
        <strain evidence="1">NBRC 1967</strain>
    </source>
</reference>
<keyword evidence="2" id="KW-1185">Reference proteome</keyword>
<organism evidence="1 2">
    <name type="scientific">Candida boidinii</name>
    <name type="common">Yeast</name>
    <dbReference type="NCBI Taxonomy" id="5477"/>
    <lineage>
        <taxon>Eukaryota</taxon>
        <taxon>Fungi</taxon>
        <taxon>Dikarya</taxon>
        <taxon>Ascomycota</taxon>
        <taxon>Saccharomycotina</taxon>
        <taxon>Pichiomycetes</taxon>
        <taxon>Pichiales</taxon>
        <taxon>Pichiaceae</taxon>
        <taxon>Ogataea</taxon>
        <taxon>Ogataea/Candida clade</taxon>
    </lineage>
</organism>
<dbReference type="EMBL" id="BSXV01005193">
    <property type="protein sequence ID" value="GMF01875.1"/>
    <property type="molecule type" value="Genomic_DNA"/>
</dbReference>